<evidence type="ECO:0000313" key="3">
    <source>
        <dbReference type="Proteomes" id="UP000828251"/>
    </source>
</evidence>
<protein>
    <submittedName>
        <fullName evidence="2">Uncharacterized protein</fullName>
    </submittedName>
</protein>
<reference evidence="2 3" key="1">
    <citation type="journal article" date="2021" name="Plant Biotechnol. J.">
        <title>Multi-omics assisted identification of the key and species-specific regulatory components of drought-tolerant mechanisms in Gossypium stocksii.</title>
        <authorList>
            <person name="Yu D."/>
            <person name="Ke L."/>
            <person name="Zhang D."/>
            <person name="Wu Y."/>
            <person name="Sun Y."/>
            <person name="Mei J."/>
            <person name="Sun J."/>
            <person name="Sun Y."/>
        </authorList>
    </citation>
    <scope>NUCLEOTIDE SEQUENCE [LARGE SCALE GENOMIC DNA]</scope>
    <source>
        <strain evidence="3">cv. E1</strain>
        <tissue evidence="2">Leaf</tissue>
    </source>
</reference>
<sequence length="143" mass="15735">MNLTTTRIPVRLYIKTAQLTPYSDGDVLALLNSVCKDEGVITTPSRATADRRTQKRPMVDRSSQSIEDSDCPQMTQRRLKNRPATMRSNPPPTPTLLLVPDASIEFANSIGSLVGANNLPMTTFIPEPSLLPLNDIIVEFPLS</sequence>
<evidence type="ECO:0000256" key="1">
    <source>
        <dbReference type="SAM" id="MobiDB-lite"/>
    </source>
</evidence>
<feature type="compositionally biased region" description="Polar residues" evidence="1">
    <location>
        <begin position="61"/>
        <end position="76"/>
    </location>
</feature>
<comment type="caution">
    <text evidence="2">The sequence shown here is derived from an EMBL/GenBank/DDBJ whole genome shotgun (WGS) entry which is preliminary data.</text>
</comment>
<keyword evidence="3" id="KW-1185">Reference proteome</keyword>
<accession>A0A9D3WEM2</accession>
<organism evidence="2 3">
    <name type="scientific">Gossypium stocksii</name>
    <dbReference type="NCBI Taxonomy" id="47602"/>
    <lineage>
        <taxon>Eukaryota</taxon>
        <taxon>Viridiplantae</taxon>
        <taxon>Streptophyta</taxon>
        <taxon>Embryophyta</taxon>
        <taxon>Tracheophyta</taxon>
        <taxon>Spermatophyta</taxon>
        <taxon>Magnoliopsida</taxon>
        <taxon>eudicotyledons</taxon>
        <taxon>Gunneridae</taxon>
        <taxon>Pentapetalae</taxon>
        <taxon>rosids</taxon>
        <taxon>malvids</taxon>
        <taxon>Malvales</taxon>
        <taxon>Malvaceae</taxon>
        <taxon>Malvoideae</taxon>
        <taxon>Gossypium</taxon>
    </lineage>
</organism>
<gene>
    <name evidence="2" type="ORF">J1N35_005498</name>
</gene>
<evidence type="ECO:0000313" key="2">
    <source>
        <dbReference type="EMBL" id="KAH1122338.1"/>
    </source>
</evidence>
<name>A0A9D3WEM2_9ROSI</name>
<proteinExistence type="predicted"/>
<dbReference type="Proteomes" id="UP000828251">
    <property type="component" value="Unassembled WGS sequence"/>
</dbReference>
<dbReference type="EMBL" id="JAIQCV010000002">
    <property type="protein sequence ID" value="KAH1122338.1"/>
    <property type="molecule type" value="Genomic_DNA"/>
</dbReference>
<feature type="region of interest" description="Disordered" evidence="1">
    <location>
        <begin position="45"/>
        <end position="94"/>
    </location>
</feature>
<dbReference type="AlphaFoldDB" id="A0A9D3WEM2"/>